<evidence type="ECO:0000256" key="5">
    <source>
        <dbReference type="ARBA" id="ARBA00023244"/>
    </source>
</evidence>
<dbReference type="PANTHER" id="PTHR38042:SF1">
    <property type="entry name" value="UROPORPHYRINOGEN-III SYNTHASE, CHLOROPLASTIC"/>
    <property type="match status" value="1"/>
</dbReference>
<comment type="caution">
    <text evidence="11">The sequence shown here is derived from an EMBL/GenBank/DDBJ whole genome shotgun (WGS) entry which is preliminary data.</text>
</comment>
<dbReference type="RefSeq" id="WP_301120218.1">
    <property type="nucleotide sequence ID" value="NZ_JAUHPX010000001.1"/>
</dbReference>
<sequence length="265" mass="26706">MTAPGAGPLAGRRLVVPVTAERRAFAEQLEAEGAAVDAVELIAIAPPEDPAALAEATLAWLDGAYDWMTVTSRNAVIAMDRIARSHGRALGEPQPGARVATVGEATRGVCASVGLTVDLVPTSRADARGIVAEMPEGTGRVLAPLGNLASPVLARGLARKGWAVDAVEAYRTVDGPGIDDAVVAAVAAGEVDAILLTSGSVAERVAAACPVVGPGTRIVAIGRTTEASARAAGLRVDAVATEPSYGGIRAALDAAIDAQEPQENA</sequence>
<feature type="domain" description="Tetrapyrrole biosynthesis uroporphyrinogen III synthase" evidence="10">
    <location>
        <begin position="24"/>
        <end position="247"/>
    </location>
</feature>
<dbReference type="Pfam" id="PF02602">
    <property type="entry name" value="HEM4"/>
    <property type="match status" value="1"/>
</dbReference>
<comment type="function">
    <text evidence="6 9">Catalyzes cyclization of the linear tetrapyrrole, hydroxymethylbilane, to the macrocyclic uroporphyrinogen III.</text>
</comment>
<protein>
    <recommendedName>
        <fullName evidence="7 9">Uroporphyrinogen-III synthase</fullName>
        <ecNumber evidence="3 9">4.2.1.75</ecNumber>
    </recommendedName>
</protein>
<evidence type="ECO:0000256" key="3">
    <source>
        <dbReference type="ARBA" id="ARBA00013109"/>
    </source>
</evidence>
<evidence type="ECO:0000256" key="2">
    <source>
        <dbReference type="ARBA" id="ARBA00008133"/>
    </source>
</evidence>
<dbReference type="InterPro" id="IPR039793">
    <property type="entry name" value="UROS/Hem4"/>
</dbReference>
<comment type="pathway">
    <text evidence="1 9">Porphyrin-containing compound metabolism; protoporphyrin-IX biosynthesis; coproporphyrinogen-III from 5-aminolevulinate: step 3/4.</text>
</comment>
<dbReference type="EC" id="4.2.1.75" evidence="3 9"/>
<dbReference type="Proteomes" id="UP001172737">
    <property type="component" value="Unassembled WGS sequence"/>
</dbReference>
<dbReference type="Gene3D" id="3.40.50.10090">
    <property type="match status" value="2"/>
</dbReference>
<name>A0AAW7M1T6_9MICO</name>
<dbReference type="GO" id="GO:0006780">
    <property type="term" value="P:uroporphyrinogen III biosynthetic process"/>
    <property type="evidence" value="ECO:0007669"/>
    <property type="project" value="UniProtKB-UniRule"/>
</dbReference>
<evidence type="ECO:0000256" key="4">
    <source>
        <dbReference type="ARBA" id="ARBA00023239"/>
    </source>
</evidence>
<evidence type="ECO:0000256" key="1">
    <source>
        <dbReference type="ARBA" id="ARBA00004772"/>
    </source>
</evidence>
<evidence type="ECO:0000256" key="7">
    <source>
        <dbReference type="ARBA" id="ARBA00040167"/>
    </source>
</evidence>
<gene>
    <name evidence="11" type="ORF">QQX10_02735</name>
</gene>
<organism evidence="11 12">
    <name type="scientific">Demequina lignilytica</name>
    <dbReference type="NCBI Taxonomy" id="3051663"/>
    <lineage>
        <taxon>Bacteria</taxon>
        <taxon>Bacillati</taxon>
        <taxon>Actinomycetota</taxon>
        <taxon>Actinomycetes</taxon>
        <taxon>Micrococcales</taxon>
        <taxon>Demequinaceae</taxon>
        <taxon>Demequina</taxon>
    </lineage>
</organism>
<dbReference type="InterPro" id="IPR036108">
    <property type="entry name" value="4pyrrol_syn_uPrphyn_synt_sf"/>
</dbReference>
<dbReference type="GO" id="GO:0006782">
    <property type="term" value="P:protoporphyrinogen IX biosynthetic process"/>
    <property type="evidence" value="ECO:0007669"/>
    <property type="project" value="UniProtKB-UniRule"/>
</dbReference>
<dbReference type="InterPro" id="IPR003754">
    <property type="entry name" value="4pyrrol_synth_uPrphyn_synth"/>
</dbReference>
<evidence type="ECO:0000313" key="11">
    <source>
        <dbReference type="EMBL" id="MDN4487077.1"/>
    </source>
</evidence>
<dbReference type="GO" id="GO:0004852">
    <property type="term" value="F:uroporphyrinogen-III synthase activity"/>
    <property type="evidence" value="ECO:0007669"/>
    <property type="project" value="UniProtKB-UniRule"/>
</dbReference>
<keyword evidence="5 9" id="KW-0627">Porphyrin biosynthesis</keyword>
<dbReference type="SUPFAM" id="SSF69618">
    <property type="entry name" value="HemD-like"/>
    <property type="match status" value="1"/>
</dbReference>
<comment type="catalytic activity">
    <reaction evidence="8 9">
        <text>hydroxymethylbilane = uroporphyrinogen III + H2O</text>
        <dbReference type="Rhea" id="RHEA:18965"/>
        <dbReference type="ChEBI" id="CHEBI:15377"/>
        <dbReference type="ChEBI" id="CHEBI:57308"/>
        <dbReference type="ChEBI" id="CHEBI:57845"/>
        <dbReference type="EC" id="4.2.1.75"/>
    </reaction>
</comment>
<keyword evidence="4 9" id="KW-0456">Lyase</keyword>
<dbReference type="AlphaFoldDB" id="A0AAW7M1T6"/>
<evidence type="ECO:0000256" key="9">
    <source>
        <dbReference type="RuleBase" id="RU366031"/>
    </source>
</evidence>
<evidence type="ECO:0000259" key="10">
    <source>
        <dbReference type="Pfam" id="PF02602"/>
    </source>
</evidence>
<comment type="similarity">
    <text evidence="2 9">Belongs to the uroporphyrinogen-III synthase family.</text>
</comment>
<keyword evidence="12" id="KW-1185">Reference proteome</keyword>
<evidence type="ECO:0000313" key="12">
    <source>
        <dbReference type="Proteomes" id="UP001172737"/>
    </source>
</evidence>
<accession>A0AAW7M1T6</accession>
<evidence type="ECO:0000256" key="8">
    <source>
        <dbReference type="ARBA" id="ARBA00048617"/>
    </source>
</evidence>
<evidence type="ECO:0000256" key="6">
    <source>
        <dbReference type="ARBA" id="ARBA00037589"/>
    </source>
</evidence>
<dbReference type="PANTHER" id="PTHR38042">
    <property type="entry name" value="UROPORPHYRINOGEN-III SYNTHASE, CHLOROPLASTIC"/>
    <property type="match status" value="1"/>
</dbReference>
<dbReference type="CDD" id="cd06578">
    <property type="entry name" value="HemD"/>
    <property type="match status" value="1"/>
</dbReference>
<proteinExistence type="inferred from homology"/>
<dbReference type="EMBL" id="JAUHPX010000001">
    <property type="protein sequence ID" value="MDN4487077.1"/>
    <property type="molecule type" value="Genomic_DNA"/>
</dbReference>
<reference evidence="11" key="1">
    <citation type="submission" date="2023-06" db="EMBL/GenBank/DDBJ databases">
        <title>Sysu t00039.</title>
        <authorList>
            <person name="Gao L."/>
            <person name="Fang B.-Z."/>
            <person name="Li W.-J."/>
        </authorList>
    </citation>
    <scope>NUCLEOTIDE SEQUENCE</scope>
    <source>
        <strain evidence="11">SYSU T00039</strain>
    </source>
</reference>